<dbReference type="PROSITE" id="PS51783">
    <property type="entry name" value="PH_BEACH"/>
    <property type="match status" value="1"/>
</dbReference>
<dbReference type="Pfam" id="PF02138">
    <property type="entry name" value="Beach"/>
    <property type="match status" value="1"/>
</dbReference>
<dbReference type="PANTHER" id="PTHR13743:SF123">
    <property type="entry name" value="PROTEIN FAN"/>
    <property type="match status" value="1"/>
</dbReference>
<name>A0ABD3PAL5_9STRA</name>
<dbReference type="InterPro" id="IPR036372">
    <property type="entry name" value="BEACH_dom_sf"/>
</dbReference>
<dbReference type="InterPro" id="IPR057496">
    <property type="entry name" value="FAN-like_PH"/>
</dbReference>
<dbReference type="CDD" id="cd06071">
    <property type="entry name" value="Beach"/>
    <property type="match status" value="1"/>
</dbReference>
<evidence type="ECO:0000259" key="2">
    <source>
        <dbReference type="PROSITE" id="PS50197"/>
    </source>
</evidence>
<dbReference type="Gene3D" id="1.10.1540.10">
    <property type="entry name" value="BEACH domain"/>
    <property type="match status" value="1"/>
</dbReference>
<sequence>MEIMDEAIQALHPPRPAASRRRIRRSDSSSIDTVSLSEQRSVRRSSSSGASSTRQRSNKTRFTELLLEHGEKQLNDWAVRASSSSGDGNRASSMRLKQTDGRMRLCTRSVVFEPGHSSKGIVRIPFRFMISCPSLVEGATLSAVTAGDTSLNRDAEIIFAVSSTRHFVMKSNNIICPYEQIQTPTDFRFAFLHSSPSSALALAKALYELEKSSAPSDARFDPRVIENHDVGTNTRLPKALAKMDQKTVLQRIFDPPVEIPFESIHFLHVHEQPLSPKVKCTVKQPLMEHVGILMVTDCGFYFQRFHGGAVTNDGGVKSKPHSFWSIRDMKAIARRYDGLKDIGLEIYLARREGCANKSLYRSVLLSFESVEVRESIVRILLSQKQQDPLICYTDKCFVESALQQWQSGQLDNFTYLLVLNSAAGRTFHDLSRYPVFPWVLSNYSEHDDERYSSGENIFLDLTNENNFRDLSKPIGALNEERFVEFQKRYHGMVQQQNMGQGQSEKQHHVQDSPFMFGTHYSSPAYVLFYLLRVMPEHMLCLQNGKFDVPDRLFHSIDSTFQSVLTNPADVKELIPEFYDPDCFDFLINAMGLQLGNLQSGERVNDVLLPSWAKSAKHFLRLHRAALESDFCTQRLPKWIDLIFGVTSRGSRAKEARNLFHPISYLGPSDLNAIQSEEERNRVELQANEFGIVPDQLFGKEHPPKSASWDSIDGVVLPEHPGF</sequence>
<evidence type="ECO:0008006" key="6">
    <source>
        <dbReference type="Google" id="ProtNLM"/>
    </source>
</evidence>
<feature type="domain" description="BEACH-type PH" evidence="3">
    <location>
        <begin position="269"/>
        <end position="381"/>
    </location>
</feature>
<dbReference type="SUPFAM" id="SSF81837">
    <property type="entry name" value="BEACH domain"/>
    <property type="match status" value="1"/>
</dbReference>
<accession>A0ABD3PAL5</accession>
<feature type="domain" description="BEACH" evidence="2">
    <location>
        <begin position="390"/>
        <end position="704"/>
    </location>
</feature>
<evidence type="ECO:0000259" key="3">
    <source>
        <dbReference type="PROSITE" id="PS51783"/>
    </source>
</evidence>
<comment type="caution">
    <text evidence="4">The sequence shown here is derived from an EMBL/GenBank/DDBJ whole genome shotgun (WGS) entry which is preliminary data.</text>
</comment>
<dbReference type="Proteomes" id="UP001516023">
    <property type="component" value="Unassembled WGS sequence"/>
</dbReference>
<proteinExistence type="predicted"/>
<dbReference type="Pfam" id="PF25400">
    <property type="entry name" value="PH_FAN"/>
    <property type="match status" value="1"/>
</dbReference>
<protein>
    <recommendedName>
        <fullName evidence="6">BEACH domain-containing protein</fullName>
    </recommendedName>
</protein>
<dbReference type="InterPro" id="IPR023362">
    <property type="entry name" value="PH-BEACH_dom"/>
</dbReference>
<feature type="region of interest" description="Disordered" evidence="1">
    <location>
        <begin position="1"/>
        <end position="61"/>
    </location>
</feature>
<dbReference type="PANTHER" id="PTHR13743">
    <property type="entry name" value="BEIGE/BEACH-RELATED"/>
    <property type="match status" value="1"/>
</dbReference>
<evidence type="ECO:0000313" key="4">
    <source>
        <dbReference type="EMBL" id="KAL3785245.1"/>
    </source>
</evidence>
<evidence type="ECO:0000313" key="5">
    <source>
        <dbReference type="Proteomes" id="UP001516023"/>
    </source>
</evidence>
<dbReference type="PROSITE" id="PS50197">
    <property type="entry name" value="BEACH"/>
    <property type="match status" value="1"/>
</dbReference>
<keyword evidence="5" id="KW-1185">Reference proteome</keyword>
<dbReference type="SUPFAM" id="SSF50729">
    <property type="entry name" value="PH domain-like"/>
    <property type="match status" value="1"/>
</dbReference>
<dbReference type="InterPro" id="IPR050865">
    <property type="entry name" value="BEACH_Domain"/>
</dbReference>
<dbReference type="EMBL" id="JABMIG020000218">
    <property type="protein sequence ID" value="KAL3785245.1"/>
    <property type="molecule type" value="Genomic_DNA"/>
</dbReference>
<dbReference type="InterPro" id="IPR000409">
    <property type="entry name" value="BEACH_dom"/>
</dbReference>
<gene>
    <name evidence="4" type="ORF">HJC23_002700</name>
</gene>
<evidence type="ECO:0000256" key="1">
    <source>
        <dbReference type="SAM" id="MobiDB-lite"/>
    </source>
</evidence>
<dbReference type="AlphaFoldDB" id="A0ABD3PAL5"/>
<feature type="compositionally biased region" description="Low complexity" evidence="1">
    <location>
        <begin position="28"/>
        <end position="55"/>
    </location>
</feature>
<reference evidence="4 5" key="1">
    <citation type="journal article" date="2020" name="G3 (Bethesda)">
        <title>Improved Reference Genome for Cyclotella cryptica CCMP332, a Model for Cell Wall Morphogenesis, Salinity Adaptation, and Lipid Production in Diatoms (Bacillariophyta).</title>
        <authorList>
            <person name="Roberts W.R."/>
            <person name="Downey K.M."/>
            <person name="Ruck E.C."/>
            <person name="Traller J.C."/>
            <person name="Alverson A.J."/>
        </authorList>
    </citation>
    <scope>NUCLEOTIDE SEQUENCE [LARGE SCALE GENOMIC DNA]</scope>
    <source>
        <strain evidence="4 5">CCMP332</strain>
    </source>
</reference>
<organism evidence="4 5">
    <name type="scientific">Cyclotella cryptica</name>
    <dbReference type="NCBI Taxonomy" id="29204"/>
    <lineage>
        <taxon>Eukaryota</taxon>
        <taxon>Sar</taxon>
        <taxon>Stramenopiles</taxon>
        <taxon>Ochrophyta</taxon>
        <taxon>Bacillariophyta</taxon>
        <taxon>Coscinodiscophyceae</taxon>
        <taxon>Thalassiosirophycidae</taxon>
        <taxon>Stephanodiscales</taxon>
        <taxon>Stephanodiscaceae</taxon>
        <taxon>Cyclotella</taxon>
    </lineage>
</organism>
<dbReference type="SMART" id="SM01026">
    <property type="entry name" value="Beach"/>
    <property type="match status" value="1"/>
</dbReference>